<dbReference type="EMBL" id="WBOT01000002">
    <property type="protein sequence ID" value="KAB2333954.1"/>
    <property type="molecule type" value="Genomic_DNA"/>
</dbReference>
<protein>
    <recommendedName>
        <fullName evidence="1">Bacterial Ig-like domain-containing protein</fullName>
    </recommendedName>
</protein>
<name>A0A7V7UWI6_9BACI</name>
<dbReference type="Pfam" id="PF20251">
    <property type="entry name" value="Big_14"/>
    <property type="match status" value="1"/>
</dbReference>
<feature type="domain" description="Bacterial Ig-like" evidence="1">
    <location>
        <begin position="35"/>
        <end position="124"/>
    </location>
</feature>
<evidence type="ECO:0000313" key="3">
    <source>
        <dbReference type="Proteomes" id="UP000441354"/>
    </source>
</evidence>
<dbReference type="AlphaFoldDB" id="A0A7V7UWI6"/>
<accession>A0A7V7UWI6</accession>
<dbReference type="RefSeq" id="WP_151573317.1">
    <property type="nucleotide sequence ID" value="NZ_WBOT01000002.1"/>
</dbReference>
<comment type="caution">
    <text evidence="2">The sequence shown here is derived from an EMBL/GenBank/DDBJ whole genome shotgun (WGS) entry which is preliminary data.</text>
</comment>
<evidence type="ECO:0000313" key="2">
    <source>
        <dbReference type="EMBL" id="KAB2333954.1"/>
    </source>
</evidence>
<evidence type="ECO:0000259" key="1">
    <source>
        <dbReference type="Pfam" id="PF20251"/>
    </source>
</evidence>
<organism evidence="2 3">
    <name type="scientific">Bacillus mesophilum</name>
    <dbReference type="NCBI Taxonomy" id="1071718"/>
    <lineage>
        <taxon>Bacteria</taxon>
        <taxon>Bacillati</taxon>
        <taxon>Bacillota</taxon>
        <taxon>Bacilli</taxon>
        <taxon>Bacillales</taxon>
        <taxon>Bacillaceae</taxon>
        <taxon>Bacillus</taxon>
    </lineage>
</organism>
<sequence>MKNIVLFASIILLLIITGCQGSLEEEAVQSRPNSENGVRVETEEPVYPTSVDEIKVNIINESDEEYSTGVHVFLEKKEQDTWYRVPMKADSFTEQAIGHSAHATSSLSLKISDLDYKLTPGEYRATIGGLGAPFKLE</sequence>
<dbReference type="InterPro" id="IPR046878">
    <property type="entry name" value="Big_14"/>
</dbReference>
<keyword evidence="3" id="KW-1185">Reference proteome</keyword>
<proteinExistence type="predicted"/>
<gene>
    <name evidence="2" type="ORF">F7732_07675</name>
</gene>
<dbReference type="OrthoDB" id="9779098at2"/>
<dbReference type="PROSITE" id="PS51257">
    <property type="entry name" value="PROKAR_LIPOPROTEIN"/>
    <property type="match status" value="1"/>
</dbReference>
<dbReference type="Proteomes" id="UP000441354">
    <property type="component" value="Unassembled WGS sequence"/>
</dbReference>
<reference evidence="2 3" key="1">
    <citation type="journal article" date="2014" name="Arch. Microbiol.">
        <title>Bacillus mesophilum sp. nov., strain IITR-54T, a novel 4-chlorobiphenyl dechlorinating bacterium.</title>
        <authorList>
            <person name="Manickam N."/>
            <person name="Singh N.K."/>
            <person name="Bajaj A."/>
            <person name="Kumar R.M."/>
            <person name="Kaur G."/>
            <person name="Kaur N."/>
            <person name="Bala M."/>
            <person name="Kumar A."/>
            <person name="Mayilraj S."/>
        </authorList>
    </citation>
    <scope>NUCLEOTIDE SEQUENCE [LARGE SCALE GENOMIC DNA]</scope>
    <source>
        <strain evidence="2 3">IITR-54</strain>
    </source>
</reference>